<accession>A0A975GB03</accession>
<comment type="similarity">
    <text evidence="1">Belongs to the GSP E family.</text>
</comment>
<dbReference type="Pfam" id="PF00437">
    <property type="entry name" value="T2SSE"/>
    <property type="match status" value="1"/>
</dbReference>
<dbReference type="GO" id="GO:0005886">
    <property type="term" value="C:plasma membrane"/>
    <property type="evidence" value="ECO:0007669"/>
    <property type="project" value="TreeGrafter"/>
</dbReference>
<dbReference type="Gene3D" id="3.30.450.90">
    <property type="match status" value="1"/>
</dbReference>
<dbReference type="PANTHER" id="PTHR30258">
    <property type="entry name" value="TYPE II SECRETION SYSTEM PROTEIN GSPE-RELATED"/>
    <property type="match status" value="1"/>
</dbReference>
<sequence length="554" mass="60978">MNNVYDGHVYLGKILIENGVINSQQLEDALKIQKETGRRLGDILISIGACSQEAIADALAVQMGLNRAPEGFWENPPDPSVKGEIARKYKFFPLKLENGKLHVAISDPLNITTIDESRYVTGYKIIPEIATQTEIDRAIRRWYGISSDESLGIEEGFDDEDAEEDNAEGPTVRAVIDIINGALSERASDIHIEPRKDATLVRYRIDGALRDIMRMPKKMHYSIVSRIKVMAGLDIADRRVPQDGRIKLREPHEIDLRVSTLPTTLGEAVVLRILDKSRVLPKLEVLGYEGEDLSRIRRAIGMPYGLVLLTGPTGSGKTTTLYAALSEVVTPSINVITVEDPPEYELEGIRQVAVNVKADLTFATALRSILRQDPDVVMIGEIRDSETAKIAVQAAMTGHLVLSTLHTNDVASAPARLVDMGVEPYLVASCLLCVVAQRLVRRVCHECAEPYQPPVDSPVWGFLNTNGTPAVSLKHGRGCPSCGRTGYRGRIAIVEVMTASREIRELIRQNSTADKIRDLAVRDGMTTLLENARSKALEGITTPEEAMRVASSFD</sequence>
<dbReference type="InterPro" id="IPR037257">
    <property type="entry name" value="T2SS_E_N_sf"/>
</dbReference>
<proteinExistence type="inferred from homology"/>
<evidence type="ECO:0000259" key="4">
    <source>
        <dbReference type="PROSITE" id="PS00662"/>
    </source>
</evidence>
<organism evidence="5 6">
    <name type="scientific">Aceticella autotrophica</name>
    <dbReference type="NCBI Taxonomy" id="2755338"/>
    <lineage>
        <taxon>Bacteria</taxon>
        <taxon>Bacillati</taxon>
        <taxon>Bacillota</taxon>
        <taxon>Clostridia</taxon>
        <taxon>Thermoanaerobacterales</taxon>
        <taxon>Thermoanaerobacteraceae</taxon>
        <taxon>Aceticella</taxon>
    </lineage>
</organism>
<dbReference type="InterPro" id="IPR027417">
    <property type="entry name" value="P-loop_NTPase"/>
</dbReference>
<dbReference type="RefSeq" id="WP_284680760.1">
    <property type="nucleotide sequence ID" value="NZ_CP060096.1"/>
</dbReference>
<dbReference type="GO" id="GO:0005524">
    <property type="term" value="F:ATP binding"/>
    <property type="evidence" value="ECO:0007669"/>
    <property type="project" value="UniProtKB-KW"/>
</dbReference>
<dbReference type="SUPFAM" id="SSF52540">
    <property type="entry name" value="P-loop containing nucleoside triphosphate hydrolases"/>
    <property type="match status" value="1"/>
</dbReference>
<protein>
    <submittedName>
        <fullName evidence="5">Flp pilus assembly complex ATPase component TadA</fullName>
    </submittedName>
</protein>
<dbReference type="GO" id="GO:0016887">
    <property type="term" value="F:ATP hydrolysis activity"/>
    <property type="evidence" value="ECO:0007669"/>
    <property type="project" value="TreeGrafter"/>
</dbReference>
<dbReference type="InterPro" id="IPR003593">
    <property type="entry name" value="AAA+_ATPase"/>
</dbReference>
<name>A0A975GB03_9THEO</name>
<keyword evidence="3" id="KW-0067">ATP-binding</keyword>
<keyword evidence="2" id="KW-0547">Nucleotide-binding</keyword>
<dbReference type="SUPFAM" id="SSF160246">
    <property type="entry name" value="EspE N-terminal domain-like"/>
    <property type="match status" value="1"/>
</dbReference>
<dbReference type="SMART" id="SM00382">
    <property type="entry name" value="AAA"/>
    <property type="match status" value="1"/>
</dbReference>
<evidence type="ECO:0000256" key="2">
    <source>
        <dbReference type="ARBA" id="ARBA00022741"/>
    </source>
</evidence>
<dbReference type="Pfam" id="PF05157">
    <property type="entry name" value="MshEN"/>
    <property type="match status" value="1"/>
</dbReference>
<evidence type="ECO:0000256" key="3">
    <source>
        <dbReference type="ARBA" id="ARBA00022840"/>
    </source>
</evidence>
<dbReference type="InterPro" id="IPR001482">
    <property type="entry name" value="T2SS/T4SS_dom"/>
</dbReference>
<dbReference type="CDD" id="cd01129">
    <property type="entry name" value="PulE-GspE-like"/>
    <property type="match status" value="1"/>
</dbReference>
<evidence type="ECO:0000256" key="1">
    <source>
        <dbReference type="ARBA" id="ARBA00006611"/>
    </source>
</evidence>
<evidence type="ECO:0000313" key="6">
    <source>
        <dbReference type="Proteomes" id="UP000671913"/>
    </source>
</evidence>
<dbReference type="KEGG" id="aaut:ACETAC_04000"/>
<evidence type="ECO:0000313" key="5">
    <source>
        <dbReference type="EMBL" id="QSZ28029.1"/>
    </source>
</evidence>
<dbReference type="Proteomes" id="UP000671913">
    <property type="component" value="Chromosome"/>
</dbReference>
<feature type="domain" description="Bacterial type II secretion system protein E" evidence="4">
    <location>
        <begin position="370"/>
        <end position="384"/>
    </location>
</feature>
<reference evidence="5" key="1">
    <citation type="submission" date="2020-08" db="EMBL/GenBank/DDBJ databases">
        <title>Genomic insights into the carbon and energy metabolism of the first obligate autotrophic acetogenic bacterium Aceticella autotrophica gen. nov., sp. nov.</title>
        <authorList>
            <person name="Toshchakov S.V."/>
            <person name="Elcheninov A.G."/>
            <person name="Kublanov I.V."/>
            <person name="Frolov E.N."/>
            <person name="Lebedinsky A.V."/>
        </authorList>
    </citation>
    <scope>NUCLEOTIDE SEQUENCE</scope>
    <source>
        <strain evidence="5">3443-3Ac</strain>
    </source>
</reference>
<dbReference type="Gene3D" id="3.40.50.300">
    <property type="entry name" value="P-loop containing nucleotide triphosphate hydrolases"/>
    <property type="match status" value="1"/>
</dbReference>
<dbReference type="InterPro" id="IPR007831">
    <property type="entry name" value="T2SS_GspE_N"/>
</dbReference>
<gene>
    <name evidence="5" type="primary">tadA</name>
    <name evidence="5" type="ORF">ACETAC_04000</name>
</gene>
<keyword evidence="6" id="KW-1185">Reference proteome</keyword>
<dbReference type="EMBL" id="CP060096">
    <property type="protein sequence ID" value="QSZ28029.1"/>
    <property type="molecule type" value="Genomic_DNA"/>
</dbReference>
<dbReference type="PANTHER" id="PTHR30258:SF1">
    <property type="entry name" value="PROTEIN TRANSPORT PROTEIN HOFB HOMOLOG"/>
    <property type="match status" value="1"/>
</dbReference>
<dbReference type="FunFam" id="3.40.50.300:FF:000398">
    <property type="entry name" value="Type IV pilus assembly ATPase PilB"/>
    <property type="match status" value="1"/>
</dbReference>
<dbReference type="AlphaFoldDB" id="A0A975GB03"/>
<dbReference type="PROSITE" id="PS00662">
    <property type="entry name" value="T2SP_E"/>
    <property type="match status" value="1"/>
</dbReference>
<dbReference type="Gene3D" id="3.30.300.160">
    <property type="entry name" value="Type II secretion system, protein E, N-terminal domain"/>
    <property type="match status" value="1"/>
</dbReference>